<keyword evidence="1" id="KW-0812">Transmembrane</keyword>
<dbReference type="AlphaFoldDB" id="A0A5N6BQR2"/>
<gene>
    <name evidence="2" type="ORF">FH610_022565</name>
</gene>
<proteinExistence type="predicted"/>
<evidence type="ECO:0000313" key="2">
    <source>
        <dbReference type="EMBL" id="KAB8182779.1"/>
    </source>
</evidence>
<keyword evidence="1" id="KW-0472">Membrane</keyword>
<keyword evidence="1" id="KW-1133">Transmembrane helix</keyword>
<sequence>MDLSDIAALVVSLLALVVSVFTALRQTTMMRHSNQLPVLVELFQEFRSTEWQRAEAYVLGRLRAEHDPEIGCSALPDEARIAVNKVIGYFSGFGYFVYKKMAAESLVVPLIGYRASRAWDAVEPFVRREREIRGSDDRYAGMFEDFVGRVRAHMPLHTSYGLRLKTLPVTPNQVRTEEKPQMP</sequence>
<name>A0A5N6BQR2_9ACTN</name>
<protein>
    <recommendedName>
        <fullName evidence="4">DUF4760 domain-containing protein</fullName>
    </recommendedName>
</protein>
<dbReference type="InterPro" id="IPR031876">
    <property type="entry name" value="DUF4760"/>
</dbReference>
<evidence type="ECO:0000256" key="1">
    <source>
        <dbReference type="SAM" id="Phobius"/>
    </source>
</evidence>
<dbReference type="RefSeq" id="WP_139576519.1">
    <property type="nucleotide sequence ID" value="NZ_VDMA02000012.1"/>
</dbReference>
<organism evidence="2 3">
    <name type="scientific">Microbispora catharanthi</name>
    <dbReference type="NCBI Taxonomy" id="1712871"/>
    <lineage>
        <taxon>Bacteria</taxon>
        <taxon>Bacillati</taxon>
        <taxon>Actinomycetota</taxon>
        <taxon>Actinomycetes</taxon>
        <taxon>Streptosporangiales</taxon>
        <taxon>Streptosporangiaceae</taxon>
        <taxon>Microbispora</taxon>
    </lineage>
</organism>
<dbReference type="EMBL" id="VDMA02000012">
    <property type="protein sequence ID" value="KAB8182779.1"/>
    <property type="molecule type" value="Genomic_DNA"/>
</dbReference>
<evidence type="ECO:0008006" key="4">
    <source>
        <dbReference type="Google" id="ProtNLM"/>
    </source>
</evidence>
<dbReference type="Pfam" id="PF15956">
    <property type="entry name" value="DUF4760"/>
    <property type="match status" value="1"/>
</dbReference>
<dbReference type="Proteomes" id="UP000313066">
    <property type="component" value="Unassembled WGS sequence"/>
</dbReference>
<reference evidence="2 3" key="1">
    <citation type="submission" date="2019-10" db="EMBL/GenBank/DDBJ databases">
        <title>Nonomuraea sp. nov., isolated from Phyllanthus amarus.</title>
        <authorList>
            <person name="Klykleung N."/>
            <person name="Tanasupawat S."/>
        </authorList>
    </citation>
    <scope>NUCLEOTIDE SEQUENCE [LARGE SCALE GENOMIC DNA]</scope>
    <source>
        <strain evidence="2 3">CR1-09</strain>
    </source>
</reference>
<comment type="caution">
    <text evidence="2">The sequence shown here is derived from an EMBL/GenBank/DDBJ whole genome shotgun (WGS) entry which is preliminary data.</text>
</comment>
<keyword evidence="3" id="KW-1185">Reference proteome</keyword>
<feature type="transmembrane region" description="Helical" evidence="1">
    <location>
        <begin position="6"/>
        <end position="24"/>
    </location>
</feature>
<accession>A0A5N6BQR2</accession>
<evidence type="ECO:0000313" key="3">
    <source>
        <dbReference type="Proteomes" id="UP000313066"/>
    </source>
</evidence>